<keyword evidence="2" id="KW-0479">Metal-binding</keyword>
<name>A0A255GJV5_9ACTN</name>
<dbReference type="EMBL" id="NMVO01000005">
    <property type="protein sequence ID" value="OYO16128.1"/>
    <property type="molecule type" value="Genomic_DNA"/>
</dbReference>
<keyword evidence="4" id="KW-0413">Isomerase</keyword>
<accession>A0A255GJV5</accession>
<comment type="caution">
    <text evidence="4">The sequence shown here is derived from an EMBL/GenBank/DDBJ whole genome shotgun (WGS) entry which is preliminary data.</text>
</comment>
<dbReference type="InterPro" id="IPR051121">
    <property type="entry name" value="FAH"/>
</dbReference>
<dbReference type="InterPro" id="IPR036663">
    <property type="entry name" value="Fumarylacetoacetase_C_sf"/>
</dbReference>
<protein>
    <submittedName>
        <fullName evidence="4">2-hydroxyhepta-2,4-diene-1,7-dioate isomerase</fullName>
    </submittedName>
</protein>
<evidence type="ECO:0000259" key="3">
    <source>
        <dbReference type="Pfam" id="PF01557"/>
    </source>
</evidence>
<keyword evidence="5" id="KW-1185">Reference proteome</keyword>
<evidence type="ECO:0000256" key="2">
    <source>
        <dbReference type="ARBA" id="ARBA00022723"/>
    </source>
</evidence>
<dbReference type="AlphaFoldDB" id="A0A255GJV5"/>
<sequence length="276" mass="29859">MKLATIHTADGTQAARLEGDEFVALPAPDVRALLAHPDMAAIAAVDGPRIAVAEANFAPVVVNPQRIVCVGLNYANHIKEMGRDLPEYPTIFSKYPDALTGAFDDIPLPPETEAFDWEVELAVIVGASGRRLTGADAEAAIAGFATLNDVTVRDWQYRTKEWTQGKAWEKQTPLGPYLVTPDEVGGTRPALRVTTRVDGEIMQDNNTAELVFDPVRLVEYISTFTRLQPGDVIATGTPGGVGHARKPPVYLHPGSVLETEVEGVGAQRNRIVEEQL</sequence>
<dbReference type="InterPro" id="IPR011234">
    <property type="entry name" value="Fumarylacetoacetase-like_C"/>
</dbReference>
<dbReference type="FunFam" id="3.90.850.10:FF:000002">
    <property type="entry name" value="2-hydroxyhepta-2,4-diene-1,7-dioate isomerase"/>
    <property type="match status" value="1"/>
</dbReference>
<organism evidence="4 5">
    <name type="scientific">Enemella evansiae</name>
    <dbReference type="NCBI Taxonomy" id="2016499"/>
    <lineage>
        <taxon>Bacteria</taxon>
        <taxon>Bacillati</taxon>
        <taxon>Actinomycetota</taxon>
        <taxon>Actinomycetes</taxon>
        <taxon>Propionibacteriales</taxon>
        <taxon>Propionibacteriaceae</taxon>
        <taxon>Enemella</taxon>
    </lineage>
</organism>
<comment type="similarity">
    <text evidence="1">Belongs to the FAH family.</text>
</comment>
<dbReference type="GO" id="GO:0046872">
    <property type="term" value="F:metal ion binding"/>
    <property type="evidence" value="ECO:0007669"/>
    <property type="project" value="UniProtKB-KW"/>
</dbReference>
<dbReference type="PANTHER" id="PTHR42796:SF4">
    <property type="entry name" value="FUMARYLACETOACETATE HYDROLASE DOMAIN-CONTAINING PROTEIN 2A"/>
    <property type="match status" value="1"/>
</dbReference>
<dbReference type="Proteomes" id="UP000215896">
    <property type="component" value="Unassembled WGS sequence"/>
</dbReference>
<evidence type="ECO:0000256" key="1">
    <source>
        <dbReference type="ARBA" id="ARBA00010211"/>
    </source>
</evidence>
<evidence type="ECO:0000313" key="5">
    <source>
        <dbReference type="Proteomes" id="UP000215896"/>
    </source>
</evidence>
<dbReference type="Gene3D" id="3.90.850.10">
    <property type="entry name" value="Fumarylacetoacetase-like, C-terminal domain"/>
    <property type="match status" value="1"/>
</dbReference>
<dbReference type="SUPFAM" id="SSF56529">
    <property type="entry name" value="FAH"/>
    <property type="match status" value="1"/>
</dbReference>
<evidence type="ECO:0000313" key="4">
    <source>
        <dbReference type="EMBL" id="OYO16128.1"/>
    </source>
</evidence>
<dbReference type="OrthoDB" id="9805307at2"/>
<dbReference type="RefSeq" id="WP_094405003.1">
    <property type="nucleotide sequence ID" value="NZ_NMVO01000005.1"/>
</dbReference>
<gene>
    <name evidence="4" type="ORF">CGZ94_05275</name>
</gene>
<dbReference type="GO" id="GO:0019752">
    <property type="term" value="P:carboxylic acid metabolic process"/>
    <property type="evidence" value="ECO:0007669"/>
    <property type="project" value="UniProtKB-ARBA"/>
</dbReference>
<proteinExistence type="inferred from homology"/>
<dbReference type="Pfam" id="PF01557">
    <property type="entry name" value="FAA_hydrolase"/>
    <property type="match status" value="1"/>
</dbReference>
<feature type="domain" description="Fumarylacetoacetase-like C-terminal" evidence="3">
    <location>
        <begin position="67"/>
        <end position="272"/>
    </location>
</feature>
<reference evidence="4 5" key="1">
    <citation type="submission" date="2017-07" db="EMBL/GenBank/DDBJ databases">
        <title>Draft whole genome sequences of clinical Proprionibacteriaceae strains.</title>
        <authorList>
            <person name="Bernier A.-M."/>
            <person name="Bernard K."/>
            <person name="Domingo M.-C."/>
        </authorList>
    </citation>
    <scope>NUCLEOTIDE SEQUENCE [LARGE SCALE GENOMIC DNA]</scope>
    <source>
        <strain evidence="4 5">NML 030167</strain>
    </source>
</reference>
<dbReference type="PANTHER" id="PTHR42796">
    <property type="entry name" value="FUMARYLACETOACETATE HYDROLASE DOMAIN-CONTAINING PROTEIN 2A-RELATED"/>
    <property type="match status" value="1"/>
</dbReference>
<dbReference type="GO" id="GO:0016853">
    <property type="term" value="F:isomerase activity"/>
    <property type="evidence" value="ECO:0007669"/>
    <property type="project" value="UniProtKB-KW"/>
</dbReference>